<gene>
    <name evidence="1" type="ORF">NCTC10146_00452</name>
</gene>
<sequence length="152" mass="18097">MTFKKILLTFLNGKKKEIGHGYEIFINHNDEDSWVEIGDNTIGSYPRLLLKFMNKESNNVFFVFLENANFVVTNDEIDIKTFSEMNFFKESKKPVLLNDEISTNKKRILELTSNQFFGWSIEEIMELENLEYKNFVLTMRKLLKLEEIEDYE</sequence>
<accession>A0A449AR00</accession>
<dbReference type="NCBIfam" id="NF045935">
    <property type="entry name" value="MSC_0621_epsi"/>
    <property type="match status" value="1"/>
</dbReference>
<dbReference type="Proteomes" id="UP000290495">
    <property type="component" value="Chromosome"/>
</dbReference>
<dbReference type="AlphaFoldDB" id="A0A449AR00"/>
<dbReference type="RefSeq" id="WP_004794795.1">
    <property type="nucleotide sequence ID" value="NZ_LR215010.1"/>
</dbReference>
<reference evidence="1 2" key="1">
    <citation type="submission" date="2019-01" db="EMBL/GenBank/DDBJ databases">
        <authorList>
            <consortium name="Pathogen Informatics"/>
        </authorList>
    </citation>
    <scope>NUCLEOTIDE SEQUENCE [LARGE SCALE GENOMIC DNA]</scope>
    <source>
        <strain evidence="1 2">NCTC10146</strain>
    </source>
</reference>
<proteinExistence type="predicted"/>
<dbReference type="EMBL" id="LR215010">
    <property type="protein sequence ID" value="VEU68989.1"/>
    <property type="molecule type" value="Genomic_DNA"/>
</dbReference>
<evidence type="ECO:0000313" key="1">
    <source>
        <dbReference type="EMBL" id="VEU68989.1"/>
    </source>
</evidence>
<organism evidence="1 2">
    <name type="scientific">Mycoplasmopsis canis</name>
    <dbReference type="NCBI Taxonomy" id="29555"/>
    <lineage>
        <taxon>Bacteria</taxon>
        <taxon>Bacillati</taxon>
        <taxon>Mycoplasmatota</taxon>
        <taxon>Mycoplasmoidales</taxon>
        <taxon>Metamycoplasmataceae</taxon>
        <taxon>Mycoplasmopsis</taxon>
    </lineage>
</organism>
<protein>
    <submittedName>
        <fullName evidence="1">Uncharacterized protein</fullName>
    </submittedName>
</protein>
<name>A0A449AR00_9BACT</name>
<evidence type="ECO:0000313" key="2">
    <source>
        <dbReference type="Proteomes" id="UP000290495"/>
    </source>
</evidence>